<comment type="caution">
    <text evidence="1">The sequence shown here is derived from an EMBL/GenBank/DDBJ whole genome shotgun (WGS) entry which is preliminary data.</text>
</comment>
<sequence length="135" mass="15074">MDSRHKTPIAVFVVGPSSSGKTTLCNAIAAKIHLDPARHIKEVARTVMQTQGFSRHTVKAYEMQHAIMLAQVKEEERVLLLPPDETYRVQLLSDRSAVDPIVYASTSGGPDAREMRRKLLRDPSFLKVLPVGQLR</sequence>
<keyword evidence="2" id="KW-1185">Reference proteome</keyword>
<dbReference type="EMBL" id="MU274907">
    <property type="protein sequence ID" value="KAI0090845.1"/>
    <property type="molecule type" value="Genomic_DNA"/>
</dbReference>
<name>A0ACB8U9C6_9APHY</name>
<protein>
    <submittedName>
        <fullName evidence="1">Uncharacterized protein</fullName>
    </submittedName>
</protein>
<gene>
    <name evidence="1" type="ORF">BDY19DRAFT_937871</name>
</gene>
<reference evidence="1" key="1">
    <citation type="journal article" date="2021" name="Environ. Microbiol.">
        <title>Gene family expansions and transcriptome signatures uncover fungal adaptations to wood decay.</title>
        <authorList>
            <person name="Hage H."/>
            <person name="Miyauchi S."/>
            <person name="Viragh M."/>
            <person name="Drula E."/>
            <person name="Min B."/>
            <person name="Chaduli D."/>
            <person name="Navarro D."/>
            <person name="Favel A."/>
            <person name="Norest M."/>
            <person name="Lesage-Meessen L."/>
            <person name="Balint B."/>
            <person name="Merenyi Z."/>
            <person name="de Eugenio L."/>
            <person name="Morin E."/>
            <person name="Martinez A.T."/>
            <person name="Baldrian P."/>
            <person name="Stursova M."/>
            <person name="Martinez M.J."/>
            <person name="Novotny C."/>
            <person name="Magnuson J.K."/>
            <person name="Spatafora J.W."/>
            <person name="Maurice S."/>
            <person name="Pangilinan J."/>
            <person name="Andreopoulos W."/>
            <person name="LaButti K."/>
            <person name="Hundley H."/>
            <person name="Na H."/>
            <person name="Kuo A."/>
            <person name="Barry K."/>
            <person name="Lipzen A."/>
            <person name="Henrissat B."/>
            <person name="Riley R."/>
            <person name="Ahrendt S."/>
            <person name="Nagy L.G."/>
            <person name="Grigoriev I.V."/>
            <person name="Martin F."/>
            <person name="Rosso M.N."/>
        </authorList>
    </citation>
    <scope>NUCLEOTIDE SEQUENCE</scope>
    <source>
        <strain evidence="1">CBS 384.51</strain>
    </source>
</reference>
<accession>A0ACB8U9C6</accession>
<evidence type="ECO:0000313" key="1">
    <source>
        <dbReference type="EMBL" id="KAI0090845.1"/>
    </source>
</evidence>
<dbReference type="Proteomes" id="UP001055072">
    <property type="component" value="Unassembled WGS sequence"/>
</dbReference>
<evidence type="ECO:0000313" key="2">
    <source>
        <dbReference type="Proteomes" id="UP001055072"/>
    </source>
</evidence>
<proteinExistence type="predicted"/>
<organism evidence="1 2">
    <name type="scientific">Irpex rosettiformis</name>
    <dbReference type="NCBI Taxonomy" id="378272"/>
    <lineage>
        <taxon>Eukaryota</taxon>
        <taxon>Fungi</taxon>
        <taxon>Dikarya</taxon>
        <taxon>Basidiomycota</taxon>
        <taxon>Agaricomycotina</taxon>
        <taxon>Agaricomycetes</taxon>
        <taxon>Polyporales</taxon>
        <taxon>Irpicaceae</taxon>
        <taxon>Irpex</taxon>
    </lineage>
</organism>